<dbReference type="InterPro" id="IPR001647">
    <property type="entry name" value="HTH_TetR"/>
</dbReference>
<keyword evidence="5" id="KW-1185">Reference proteome</keyword>
<evidence type="ECO:0000259" key="3">
    <source>
        <dbReference type="PROSITE" id="PS50977"/>
    </source>
</evidence>
<comment type="caution">
    <text evidence="4">The sequence shown here is derived from an EMBL/GenBank/DDBJ whole genome shotgun (WGS) entry which is preliminary data.</text>
</comment>
<evidence type="ECO:0000256" key="1">
    <source>
        <dbReference type="ARBA" id="ARBA00023125"/>
    </source>
</evidence>
<feature type="DNA-binding region" description="H-T-H motif" evidence="2">
    <location>
        <begin position="25"/>
        <end position="44"/>
    </location>
</feature>
<dbReference type="Proteomes" id="UP001597212">
    <property type="component" value="Unassembled WGS sequence"/>
</dbReference>
<dbReference type="SUPFAM" id="SSF46689">
    <property type="entry name" value="Homeodomain-like"/>
    <property type="match status" value="1"/>
</dbReference>
<evidence type="ECO:0000313" key="5">
    <source>
        <dbReference type="Proteomes" id="UP001597212"/>
    </source>
</evidence>
<evidence type="ECO:0000256" key="2">
    <source>
        <dbReference type="PROSITE-ProRule" id="PRU00335"/>
    </source>
</evidence>
<organism evidence="4 5">
    <name type="scientific">Lacticaseibacillus hegangensis</name>
    <dbReference type="NCBI Taxonomy" id="2486010"/>
    <lineage>
        <taxon>Bacteria</taxon>
        <taxon>Bacillati</taxon>
        <taxon>Bacillota</taxon>
        <taxon>Bacilli</taxon>
        <taxon>Lactobacillales</taxon>
        <taxon>Lactobacillaceae</taxon>
        <taxon>Lacticaseibacillus</taxon>
    </lineage>
</organism>
<dbReference type="PANTHER" id="PTHR43479">
    <property type="entry name" value="ACREF/ENVCD OPERON REPRESSOR-RELATED"/>
    <property type="match status" value="1"/>
</dbReference>
<gene>
    <name evidence="4" type="ORF">ACFQ5K_07030</name>
</gene>
<protein>
    <submittedName>
        <fullName evidence="4">TetR/AcrR family transcriptional regulator</fullName>
    </submittedName>
</protein>
<proteinExistence type="predicted"/>
<dbReference type="RefSeq" id="WP_125757615.1">
    <property type="nucleotide sequence ID" value="NZ_JBHTOK010000060.1"/>
</dbReference>
<dbReference type="Gene3D" id="1.10.357.10">
    <property type="entry name" value="Tetracycline Repressor, domain 2"/>
    <property type="match status" value="1"/>
</dbReference>
<dbReference type="InterPro" id="IPR009057">
    <property type="entry name" value="Homeodomain-like_sf"/>
</dbReference>
<accession>A0ABW4CZ39</accession>
<feature type="domain" description="HTH tetR-type" evidence="3">
    <location>
        <begin position="2"/>
        <end position="62"/>
    </location>
</feature>
<reference evidence="5" key="1">
    <citation type="journal article" date="2019" name="Int. J. Syst. Evol. Microbiol.">
        <title>The Global Catalogue of Microorganisms (GCM) 10K type strain sequencing project: providing services to taxonomists for standard genome sequencing and annotation.</title>
        <authorList>
            <consortium name="The Broad Institute Genomics Platform"/>
            <consortium name="The Broad Institute Genome Sequencing Center for Infectious Disease"/>
            <person name="Wu L."/>
            <person name="Ma J."/>
        </authorList>
    </citation>
    <scope>NUCLEOTIDE SEQUENCE [LARGE SCALE GENOMIC DNA]</scope>
    <source>
        <strain evidence="5">CCM 8912</strain>
    </source>
</reference>
<evidence type="ECO:0000313" key="4">
    <source>
        <dbReference type="EMBL" id="MFD1441122.1"/>
    </source>
</evidence>
<dbReference type="PANTHER" id="PTHR43479:SF11">
    <property type="entry name" value="ACREF_ENVCD OPERON REPRESSOR-RELATED"/>
    <property type="match status" value="1"/>
</dbReference>
<name>A0ABW4CZ39_9LACO</name>
<dbReference type="EMBL" id="JBHTOK010000060">
    <property type="protein sequence ID" value="MFD1441122.1"/>
    <property type="molecule type" value="Genomic_DNA"/>
</dbReference>
<dbReference type="Pfam" id="PF14278">
    <property type="entry name" value="TetR_C_8"/>
    <property type="match status" value="1"/>
</dbReference>
<keyword evidence="1 2" id="KW-0238">DNA-binding</keyword>
<sequence>MSSTNLKIQAALLKLMTHSDYTDITVTAVAKQAGIDRRTFYRHYPSVAAVLAGFENDIISTIMQTLAGQTFSTERFIAGMNKNIARYYDFFDDMAVTQKHAFFFDHSVNNITHILEAALGRPATMNQDEFYMRIRFVAAGIVRVYLDWLRDGQPVSLEDLTKQLDTMVTAELAGMKPKAPGITGQEIEA</sequence>
<dbReference type="InterPro" id="IPR039532">
    <property type="entry name" value="TetR_C_Firmicutes"/>
</dbReference>
<dbReference type="Pfam" id="PF00440">
    <property type="entry name" value="TetR_N"/>
    <property type="match status" value="1"/>
</dbReference>
<dbReference type="InterPro" id="IPR050624">
    <property type="entry name" value="HTH-type_Tx_Regulator"/>
</dbReference>
<dbReference type="PROSITE" id="PS50977">
    <property type="entry name" value="HTH_TETR_2"/>
    <property type="match status" value="1"/>
</dbReference>